<comment type="caution">
    <text evidence="2">The sequence shown here is derived from an EMBL/GenBank/DDBJ whole genome shotgun (WGS) entry which is preliminary data.</text>
</comment>
<dbReference type="Proteomes" id="UP001500307">
    <property type="component" value="Unassembled WGS sequence"/>
</dbReference>
<feature type="region of interest" description="Disordered" evidence="1">
    <location>
        <begin position="60"/>
        <end position="84"/>
    </location>
</feature>
<dbReference type="EMBL" id="BAABGU010000036">
    <property type="protein sequence ID" value="GAA4577655.1"/>
    <property type="molecule type" value="Genomic_DNA"/>
</dbReference>
<dbReference type="InterPro" id="IPR020311">
    <property type="entry name" value="Uncharacterised_Rv0898c"/>
</dbReference>
<dbReference type="RefSeq" id="WP_346123683.1">
    <property type="nucleotide sequence ID" value="NZ_BAABGU010000036.1"/>
</dbReference>
<accession>A0ABP8SZZ3</accession>
<evidence type="ECO:0000313" key="3">
    <source>
        <dbReference type="Proteomes" id="UP001500307"/>
    </source>
</evidence>
<protein>
    <submittedName>
        <fullName evidence="2">DUF2630 family protein</fullName>
    </submittedName>
</protein>
<reference evidence="3" key="1">
    <citation type="journal article" date="2019" name="Int. J. Syst. Evol. Microbiol.">
        <title>The Global Catalogue of Microorganisms (GCM) 10K type strain sequencing project: providing services to taxonomists for standard genome sequencing and annotation.</title>
        <authorList>
            <consortium name="The Broad Institute Genomics Platform"/>
            <consortium name="The Broad Institute Genome Sequencing Center for Infectious Disease"/>
            <person name="Wu L."/>
            <person name="Ma J."/>
        </authorList>
    </citation>
    <scope>NUCLEOTIDE SEQUENCE [LARGE SCALE GENOMIC DNA]</scope>
    <source>
        <strain evidence="3">JCM 3175</strain>
    </source>
</reference>
<name>A0ABP8SZZ3_9ACTN</name>
<gene>
    <name evidence="2" type="ORF">GCM10023176_51590</name>
</gene>
<feature type="compositionally biased region" description="Basic and acidic residues" evidence="1">
    <location>
        <begin position="64"/>
        <end position="84"/>
    </location>
</feature>
<evidence type="ECO:0000256" key="1">
    <source>
        <dbReference type="SAM" id="MobiDB-lite"/>
    </source>
</evidence>
<sequence length="84" mass="9768">MGMDDKTILNRISELVDEEHQLRSAAQEHESGTDDEAKERLRALEESLDQCWDLLRRRRAARQAHGDPDAQGERPVPEVERYLQ</sequence>
<dbReference type="Pfam" id="PF10944">
    <property type="entry name" value="DUF2630"/>
    <property type="match status" value="1"/>
</dbReference>
<organism evidence="2 3">
    <name type="scientific">Micromonospora coerulea</name>
    <dbReference type="NCBI Taxonomy" id="47856"/>
    <lineage>
        <taxon>Bacteria</taxon>
        <taxon>Bacillati</taxon>
        <taxon>Actinomycetota</taxon>
        <taxon>Actinomycetes</taxon>
        <taxon>Micromonosporales</taxon>
        <taxon>Micromonosporaceae</taxon>
        <taxon>Micromonospora</taxon>
    </lineage>
</organism>
<feature type="region of interest" description="Disordered" evidence="1">
    <location>
        <begin position="1"/>
        <end position="38"/>
    </location>
</feature>
<evidence type="ECO:0000313" key="2">
    <source>
        <dbReference type="EMBL" id="GAA4577655.1"/>
    </source>
</evidence>
<keyword evidence="3" id="KW-1185">Reference proteome</keyword>
<proteinExistence type="predicted"/>
<feature type="compositionally biased region" description="Basic and acidic residues" evidence="1">
    <location>
        <begin position="18"/>
        <end position="38"/>
    </location>
</feature>